<dbReference type="EMBL" id="JARBDR010000813">
    <property type="protein sequence ID" value="KAJ8305997.1"/>
    <property type="molecule type" value="Genomic_DNA"/>
</dbReference>
<gene>
    <name evidence="2" type="ORF">KUTeg_016542</name>
</gene>
<sequence>MWIKMFTLEISENARPKHRLEVKERGRFENIREGPYIVHNVLVNHVEFLKFVNQENEPRVFRIFPFGGSHRAAGDVIALLTWYFMVVYPCVAIPTTAERYIGLENYFTDITMENKEDLHIVNTHQRQTILKKLNFISDRRVVIMLCTSSYWRSRVIDPVLCLSFLTALCIAGIIVQLETMDYSHGN</sequence>
<proteinExistence type="predicted"/>
<keyword evidence="1" id="KW-1133">Transmembrane helix</keyword>
<name>A0ABQ9EQX5_TEGGR</name>
<dbReference type="Proteomes" id="UP001217089">
    <property type="component" value="Unassembled WGS sequence"/>
</dbReference>
<feature type="transmembrane region" description="Helical" evidence="1">
    <location>
        <begin position="159"/>
        <end position="177"/>
    </location>
</feature>
<evidence type="ECO:0000313" key="3">
    <source>
        <dbReference type="Proteomes" id="UP001217089"/>
    </source>
</evidence>
<keyword evidence="1" id="KW-0472">Membrane</keyword>
<evidence type="ECO:0000256" key="1">
    <source>
        <dbReference type="SAM" id="Phobius"/>
    </source>
</evidence>
<keyword evidence="1" id="KW-0812">Transmembrane</keyword>
<protein>
    <submittedName>
        <fullName evidence="2">Uncharacterized protein</fullName>
    </submittedName>
</protein>
<organism evidence="2 3">
    <name type="scientific">Tegillarca granosa</name>
    <name type="common">Malaysian cockle</name>
    <name type="synonym">Anadara granosa</name>
    <dbReference type="NCBI Taxonomy" id="220873"/>
    <lineage>
        <taxon>Eukaryota</taxon>
        <taxon>Metazoa</taxon>
        <taxon>Spiralia</taxon>
        <taxon>Lophotrochozoa</taxon>
        <taxon>Mollusca</taxon>
        <taxon>Bivalvia</taxon>
        <taxon>Autobranchia</taxon>
        <taxon>Pteriomorphia</taxon>
        <taxon>Arcoida</taxon>
        <taxon>Arcoidea</taxon>
        <taxon>Arcidae</taxon>
        <taxon>Tegillarca</taxon>
    </lineage>
</organism>
<comment type="caution">
    <text evidence="2">The sequence shown here is derived from an EMBL/GenBank/DDBJ whole genome shotgun (WGS) entry which is preliminary data.</text>
</comment>
<evidence type="ECO:0000313" key="2">
    <source>
        <dbReference type="EMBL" id="KAJ8305997.1"/>
    </source>
</evidence>
<keyword evidence="3" id="KW-1185">Reference proteome</keyword>
<accession>A0ABQ9EQX5</accession>
<reference evidence="2 3" key="1">
    <citation type="submission" date="2022-12" db="EMBL/GenBank/DDBJ databases">
        <title>Chromosome-level genome of Tegillarca granosa.</title>
        <authorList>
            <person name="Kim J."/>
        </authorList>
    </citation>
    <scope>NUCLEOTIDE SEQUENCE [LARGE SCALE GENOMIC DNA]</scope>
    <source>
        <strain evidence="2">Teg-2019</strain>
        <tissue evidence="2">Adductor muscle</tissue>
    </source>
</reference>